<comment type="similarity">
    <text evidence="11">Belongs to the ribonuclease M5 family.</text>
</comment>
<keyword evidence="3 11" id="KW-0698">rRNA processing</keyword>
<dbReference type="GO" id="GO:0005737">
    <property type="term" value="C:cytoplasm"/>
    <property type="evidence" value="ECO:0007669"/>
    <property type="project" value="UniProtKB-SubCell"/>
</dbReference>
<keyword evidence="7 11" id="KW-0255">Endonuclease</keyword>
<evidence type="ECO:0000313" key="15">
    <source>
        <dbReference type="Proteomes" id="UP000239250"/>
    </source>
</evidence>
<evidence type="ECO:0000256" key="4">
    <source>
        <dbReference type="ARBA" id="ARBA00022722"/>
    </source>
</evidence>
<dbReference type="Pfam" id="PF13331">
    <property type="entry name" value="DUF4093"/>
    <property type="match status" value="1"/>
</dbReference>
<keyword evidence="6 11" id="KW-0699">rRNA-binding</keyword>
<dbReference type="NCBIfam" id="TIGR00334">
    <property type="entry name" value="5S_RNA_mat_M5"/>
    <property type="match status" value="1"/>
</dbReference>
<comment type="subcellular location">
    <subcellularLocation>
        <location evidence="11">Cytoplasm</location>
    </subcellularLocation>
</comment>
<protein>
    <recommendedName>
        <fullName evidence="11 12">Ribonuclease M5</fullName>
        <ecNumber evidence="11 12">3.1.26.8</ecNumber>
    </recommendedName>
    <alternativeName>
        <fullName evidence="11">RNase M5</fullName>
    </alternativeName>
    <alternativeName>
        <fullName evidence="11">Ribosomal RNA terminal maturase M5</fullName>
    </alternativeName>
</protein>
<dbReference type="RefSeq" id="WP_303662138.1">
    <property type="nucleotide sequence ID" value="NZ_CP027019.1"/>
</dbReference>
<evidence type="ECO:0000256" key="7">
    <source>
        <dbReference type="ARBA" id="ARBA00022759"/>
    </source>
</evidence>
<evidence type="ECO:0000256" key="5">
    <source>
        <dbReference type="ARBA" id="ARBA00022723"/>
    </source>
</evidence>
<dbReference type="InterPro" id="IPR034141">
    <property type="entry name" value="TOPRIM_RNase_M5-like"/>
</dbReference>
<dbReference type="PANTHER" id="PTHR39156">
    <property type="entry name" value="RIBONUCLEASE M5"/>
    <property type="match status" value="1"/>
</dbReference>
<feature type="domain" description="Toprim" evidence="13">
    <location>
        <begin position="3"/>
        <end position="83"/>
    </location>
</feature>
<evidence type="ECO:0000256" key="8">
    <source>
        <dbReference type="ARBA" id="ARBA00022801"/>
    </source>
</evidence>
<dbReference type="InterPro" id="IPR025156">
    <property type="entry name" value="RNase_M5_C"/>
</dbReference>
<dbReference type="EMBL" id="CP027019">
    <property type="protein sequence ID" value="AVP49564.1"/>
    <property type="molecule type" value="Genomic_DNA"/>
</dbReference>
<organism evidence="14 15">
    <name type="scientific">Williamsoniiplasma luminosum</name>
    <dbReference type="NCBI Taxonomy" id="214888"/>
    <lineage>
        <taxon>Bacteria</taxon>
        <taxon>Bacillati</taxon>
        <taxon>Mycoplasmatota</taxon>
        <taxon>Mollicutes</taxon>
        <taxon>Entomoplasmatales</taxon>
        <taxon>Williamsoniiplasma</taxon>
    </lineage>
</organism>
<gene>
    <name evidence="11 14" type="primary">rnmV</name>
    <name evidence="14" type="ORF">C5T88_03235</name>
</gene>
<dbReference type="SUPFAM" id="SSF110455">
    <property type="entry name" value="Toprim domain"/>
    <property type="match status" value="1"/>
</dbReference>
<dbReference type="InterPro" id="IPR006171">
    <property type="entry name" value="TOPRIM_dom"/>
</dbReference>
<evidence type="ECO:0000256" key="1">
    <source>
        <dbReference type="ARBA" id="ARBA00022490"/>
    </source>
</evidence>
<dbReference type="PANTHER" id="PTHR39156:SF1">
    <property type="entry name" value="RIBONUCLEASE M5"/>
    <property type="match status" value="1"/>
</dbReference>
<comment type="catalytic activity">
    <reaction evidence="11">
        <text>Endonucleolytic cleavage of RNA, removing 21 and 42 nucleotides, respectively, from the 5'- and 3'-termini of a 5S-rRNA precursor.</text>
        <dbReference type="EC" id="3.1.26.8"/>
    </reaction>
</comment>
<dbReference type="Gene3D" id="3.40.1360.10">
    <property type="match status" value="1"/>
</dbReference>
<dbReference type="CDD" id="cd01027">
    <property type="entry name" value="TOPRIM_RNase_M5_like"/>
    <property type="match status" value="1"/>
</dbReference>
<dbReference type="SMART" id="SM00493">
    <property type="entry name" value="TOPRIM"/>
    <property type="match status" value="1"/>
</dbReference>
<evidence type="ECO:0000256" key="11">
    <source>
        <dbReference type="HAMAP-Rule" id="MF_01469"/>
    </source>
</evidence>
<reference evidence="15" key="1">
    <citation type="submission" date="2018-02" db="EMBL/GenBank/DDBJ databases">
        <title>Firefly genomes illuminate parallel origins of bioluminescence in beetles.</title>
        <authorList>
            <person name="Fallon T.R."/>
            <person name="Lower S.E.S."/>
            <person name="Behringer M."/>
            <person name="Weng J.-K."/>
        </authorList>
    </citation>
    <scope>NUCLEOTIDE SEQUENCE [LARGE SCALE GENOMIC DNA]</scope>
</reference>
<dbReference type="PROSITE" id="PS50880">
    <property type="entry name" value="TOPRIM"/>
    <property type="match status" value="1"/>
</dbReference>
<evidence type="ECO:0000313" key="14">
    <source>
        <dbReference type="EMBL" id="AVP49564.1"/>
    </source>
</evidence>
<keyword evidence="8 11" id="KW-0378">Hydrolase</keyword>
<name>A0A2S0NKM9_9MOLU</name>
<evidence type="ECO:0000256" key="9">
    <source>
        <dbReference type="ARBA" id="ARBA00022842"/>
    </source>
</evidence>
<keyword evidence="10 11" id="KW-0694">RNA-binding</keyword>
<dbReference type="InterPro" id="IPR004466">
    <property type="entry name" value="RNase_M5"/>
</dbReference>
<evidence type="ECO:0000256" key="10">
    <source>
        <dbReference type="ARBA" id="ARBA00022884"/>
    </source>
</evidence>
<dbReference type="HAMAP" id="MF_01469">
    <property type="entry name" value="RNase_M5"/>
    <property type="match status" value="1"/>
</dbReference>
<keyword evidence="9" id="KW-0460">Magnesium</keyword>
<dbReference type="EC" id="3.1.26.8" evidence="11 12"/>
<evidence type="ECO:0000259" key="13">
    <source>
        <dbReference type="PROSITE" id="PS50880"/>
    </source>
</evidence>
<dbReference type="Pfam" id="PF01751">
    <property type="entry name" value="Toprim"/>
    <property type="match status" value="1"/>
</dbReference>
<comment type="function">
    <text evidence="11">Required for correct processing of both the 5' and 3' ends of 5S rRNA precursor. Cleaves both sides of a double-stranded region yielding mature 5S rRNA in one step.</text>
</comment>
<keyword evidence="1 11" id="KW-0963">Cytoplasm</keyword>
<keyword evidence="2 11" id="KW-0690">Ribosome biogenesis</keyword>
<keyword evidence="5" id="KW-0479">Metal-binding</keyword>
<dbReference type="GO" id="GO:0006364">
    <property type="term" value="P:rRNA processing"/>
    <property type="evidence" value="ECO:0007669"/>
    <property type="project" value="UniProtKB-UniRule"/>
</dbReference>
<dbReference type="GO" id="GO:0043822">
    <property type="term" value="F:ribonuclease M5 activity"/>
    <property type="evidence" value="ECO:0007669"/>
    <property type="project" value="UniProtKB-UniRule"/>
</dbReference>
<sequence>MIKEVIVVEGKTDTQKLKKIFGEDIETVETNGLSLNQATLNLINQINQSRGIIIFTDPDGPGKKIREKIINSIDGEVLNAFIVKDDIQKLSKKIGIAEADDEAIKQALKQLVTINFKNKVSITWSEYLDNNFFIKTNRIKITNQMHWSDQLSSKTLFKWLNWANLNVDDIRKMIGE</sequence>
<accession>A0A2S0NKM9</accession>
<evidence type="ECO:0000256" key="12">
    <source>
        <dbReference type="NCBIfam" id="TIGR00334"/>
    </source>
</evidence>
<dbReference type="GO" id="GO:0046872">
    <property type="term" value="F:metal ion binding"/>
    <property type="evidence" value="ECO:0007669"/>
    <property type="project" value="UniProtKB-KW"/>
</dbReference>
<evidence type="ECO:0000256" key="3">
    <source>
        <dbReference type="ARBA" id="ARBA00022552"/>
    </source>
</evidence>
<proteinExistence type="inferred from homology"/>
<dbReference type="GO" id="GO:0019843">
    <property type="term" value="F:rRNA binding"/>
    <property type="evidence" value="ECO:0007669"/>
    <property type="project" value="UniProtKB-KW"/>
</dbReference>
<dbReference type="Proteomes" id="UP000239250">
    <property type="component" value="Chromosome"/>
</dbReference>
<evidence type="ECO:0000256" key="6">
    <source>
        <dbReference type="ARBA" id="ARBA00022730"/>
    </source>
</evidence>
<keyword evidence="4 11" id="KW-0540">Nuclease</keyword>
<dbReference type="AlphaFoldDB" id="A0A2S0NKM9"/>
<evidence type="ECO:0000256" key="2">
    <source>
        <dbReference type="ARBA" id="ARBA00022517"/>
    </source>
</evidence>